<proteinExistence type="predicted"/>
<dbReference type="RefSeq" id="WP_169078381.1">
    <property type="nucleotide sequence ID" value="NZ_JAAIIF010000003.1"/>
</dbReference>
<dbReference type="EMBL" id="JAAIIF010000003">
    <property type="protein sequence ID" value="NMM95448.1"/>
    <property type="molecule type" value="Genomic_DNA"/>
</dbReference>
<dbReference type="Proteomes" id="UP000529710">
    <property type="component" value="Unassembled WGS sequence"/>
</dbReference>
<keyword evidence="4" id="KW-1185">Reference proteome</keyword>
<evidence type="ECO:0000313" key="4">
    <source>
        <dbReference type="Proteomes" id="UP000529710"/>
    </source>
</evidence>
<organism evidence="3 4">
    <name type="scientific">Bifidobacterium erythrocebi</name>
    <dbReference type="NCBI Taxonomy" id="2675325"/>
    <lineage>
        <taxon>Bacteria</taxon>
        <taxon>Bacillati</taxon>
        <taxon>Actinomycetota</taxon>
        <taxon>Actinomycetes</taxon>
        <taxon>Bifidobacteriales</taxon>
        <taxon>Bifidobacteriaceae</taxon>
        <taxon>Bifidobacterium</taxon>
    </lineage>
</organism>
<evidence type="ECO:0000256" key="2">
    <source>
        <dbReference type="SAM" id="MobiDB-lite"/>
    </source>
</evidence>
<feature type="coiled-coil region" evidence="1">
    <location>
        <begin position="179"/>
        <end position="206"/>
    </location>
</feature>
<evidence type="ECO:0000313" key="3">
    <source>
        <dbReference type="EMBL" id="NMM95448.1"/>
    </source>
</evidence>
<evidence type="ECO:0000256" key="1">
    <source>
        <dbReference type="SAM" id="Coils"/>
    </source>
</evidence>
<feature type="compositionally biased region" description="Low complexity" evidence="2">
    <location>
        <begin position="25"/>
        <end position="38"/>
    </location>
</feature>
<name>A0A7Y0HUA4_9BIFI</name>
<keyword evidence="1" id="KW-0175">Coiled coil</keyword>
<accession>A0A7Y0HUA4</accession>
<comment type="caution">
    <text evidence="3">The sequence shown here is derived from an EMBL/GenBank/DDBJ whole genome shotgun (WGS) entry which is preliminary data.</text>
</comment>
<keyword evidence="3" id="KW-0132">Cell division</keyword>
<protein>
    <submittedName>
        <fullName evidence="3">Cell division initiation protein</fullName>
    </submittedName>
</protein>
<feature type="region of interest" description="Disordered" evidence="2">
    <location>
        <begin position="25"/>
        <end position="127"/>
    </location>
</feature>
<dbReference type="GO" id="GO:0051301">
    <property type="term" value="P:cell division"/>
    <property type="evidence" value="ECO:0007669"/>
    <property type="project" value="UniProtKB-KW"/>
</dbReference>
<dbReference type="AlphaFoldDB" id="A0A7Y0HUA4"/>
<keyword evidence="3" id="KW-0131">Cell cycle</keyword>
<gene>
    <name evidence="3" type="ORF">G1C98_0184</name>
</gene>
<sequence length="308" mass="32518">MSDQNDVEHPTGYVDLTGENVAGAANVANANPAPTGSAPMPPAPAPTAAPASAPMPTQGGQAAQPTGAYAEPAPAPAPTAASAPLEETVAAQAQFTDDDQSSATPNFKSPFPLPDLRDTPTAEEQSHEEFTTVYDVIGKLEDTLNEAKGGFFSPGLVKVDRDALMTNLDELKKMLPVQLERASALMREAERRLESAQTQANAIVASAQSRAADTIKEANDQAQFLAGQENVTDLARQKARAILNTAQAKADHLTQGADDYSAKVMEGLRQQLTKLTSDVDAGLNVLHERQRAAADQLPHVDQNDYPEA</sequence>
<feature type="compositionally biased region" description="Low complexity" evidence="2">
    <location>
        <begin position="65"/>
        <end position="88"/>
    </location>
</feature>
<reference evidence="3 4" key="1">
    <citation type="submission" date="2020-02" db="EMBL/GenBank/DDBJ databases">
        <title>Characterization of phylogenetic diversity of novel bifidobacterial species isolated in Czech ZOOs.</title>
        <authorList>
            <person name="Lugli G.A."/>
            <person name="Vera N.B."/>
            <person name="Ventura M."/>
        </authorList>
    </citation>
    <scope>NUCLEOTIDE SEQUENCE [LARGE SCALE GENOMIC DNA]</scope>
    <source>
        <strain evidence="3 4">DSM 109960</strain>
    </source>
</reference>
<feature type="compositionally biased region" description="Basic and acidic residues" evidence="2">
    <location>
        <begin position="115"/>
        <end position="127"/>
    </location>
</feature>
<feature type="compositionally biased region" description="Polar residues" evidence="2">
    <location>
        <begin position="91"/>
        <end position="107"/>
    </location>
</feature>